<dbReference type="RefSeq" id="WP_058860014.1">
    <property type="nucleotide sequence ID" value="NZ_BJZR01000092.1"/>
</dbReference>
<gene>
    <name evidence="2" type="ORF">AS188_15755</name>
    <name evidence="3" type="ORF">KFL01_24960</name>
</gene>
<dbReference type="Pfam" id="PF12697">
    <property type="entry name" value="Abhydrolase_6"/>
    <property type="match status" value="1"/>
</dbReference>
<dbReference type="Proteomes" id="UP000057181">
    <property type="component" value="Plasmid 1"/>
</dbReference>
<reference evidence="2 4" key="1">
    <citation type="submission" date="2015-11" db="EMBL/GenBank/DDBJ databases">
        <title>Complete Genome Sequence of Kocuria flava strain HO-9041.</title>
        <authorList>
            <person name="Zhou M."/>
            <person name="Dai J."/>
        </authorList>
    </citation>
    <scope>NUCLEOTIDE SEQUENCE [LARGE SCALE GENOMIC DNA]</scope>
    <source>
        <strain evidence="2 4">HO-9041</strain>
        <plasmid evidence="2 4">1</plasmid>
    </source>
</reference>
<geneLocation type="plasmid" evidence="2">
    <name>1</name>
</geneLocation>
<name>A0A0U3GQ82_9MICC</name>
<accession>A0A0U3GQ82</accession>
<proteinExistence type="predicted"/>
<reference evidence="3 5" key="2">
    <citation type="submission" date="2019-07" db="EMBL/GenBank/DDBJ databases">
        <title>Whole genome shotgun sequence of Kocuria flava NBRC 107626.</title>
        <authorList>
            <person name="Hosoyama A."/>
            <person name="Uohara A."/>
            <person name="Ohji S."/>
            <person name="Ichikawa N."/>
        </authorList>
    </citation>
    <scope>NUCLEOTIDE SEQUENCE [LARGE SCALE GENOMIC DNA]</scope>
    <source>
        <strain evidence="3 5">NBRC 107626</strain>
    </source>
</reference>
<dbReference type="EMBL" id="BJZR01000092">
    <property type="protein sequence ID" value="GEO93190.1"/>
    <property type="molecule type" value="Genomic_DNA"/>
</dbReference>
<dbReference type="EMBL" id="CP013255">
    <property type="protein sequence ID" value="ALU41347.1"/>
    <property type="molecule type" value="Genomic_DNA"/>
</dbReference>
<dbReference type="KEGG" id="kfv:AS188_15755"/>
<keyword evidence="5" id="KW-1185">Reference proteome</keyword>
<dbReference type="InterPro" id="IPR029058">
    <property type="entry name" value="AB_hydrolase_fold"/>
</dbReference>
<protein>
    <submittedName>
        <fullName evidence="3">Alpha/beta hydrolase</fullName>
    </submittedName>
</protein>
<dbReference type="GO" id="GO:0016020">
    <property type="term" value="C:membrane"/>
    <property type="evidence" value="ECO:0007669"/>
    <property type="project" value="TreeGrafter"/>
</dbReference>
<dbReference type="InterPro" id="IPR050266">
    <property type="entry name" value="AB_hydrolase_sf"/>
</dbReference>
<dbReference type="AlphaFoldDB" id="A0A0U3GQ82"/>
<evidence type="ECO:0000313" key="5">
    <source>
        <dbReference type="Proteomes" id="UP000321155"/>
    </source>
</evidence>
<dbReference type="OrthoDB" id="5902829at2"/>
<sequence>MELKIHPDALEGLVRDGELAIPFYDTGSAGDGRPTVVLVHGTGGTASSHFRTLFPMFTTGFRVLALDLQPRGAELSVEDLSFQVGRVLEERCPGRPVHLLGYSLGALVAVDIAAAHPEMVSTLTLVAGWVKADAHQKLRNRIWARLYDTDRDTLREFATWTSFGPPFLAAKTESEIQALVRSRVFPPGIAEQMRLNREADISDRLAGVIAPTLVIAGTHDQMVPSRQTQLLYGGIVDARYAVIDAGHAIPTERPAQLFQIVAEFVRSPSLVPAGELLKPLAV</sequence>
<dbReference type="PANTHER" id="PTHR43798">
    <property type="entry name" value="MONOACYLGLYCEROL LIPASE"/>
    <property type="match status" value="1"/>
</dbReference>
<keyword evidence="2" id="KW-0614">Plasmid</keyword>
<dbReference type="SUPFAM" id="SSF53474">
    <property type="entry name" value="alpha/beta-Hydrolases"/>
    <property type="match status" value="1"/>
</dbReference>
<keyword evidence="3" id="KW-0378">Hydrolase</keyword>
<evidence type="ECO:0000259" key="1">
    <source>
        <dbReference type="Pfam" id="PF12697"/>
    </source>
</evidence>
<evidence type="ECO:0000313" key="3">
    <source>
        <dbReference type="EMBL" id="GEO93190.1"/>
    </source>
</evidence>
<dbReference type="Proteomes" id="UP000321155">
    <property type="component" value="Unassembled WGS sequence"/>
</dbReference>
<dbReference type="InterPro" id="IPR000073">
    <property type="entry name" value="AB_hydrolase_1"/>
</dbReference>
<evidence type="ECO:0000313" key="4">
    <source>
        <dbReference type="Proteomes" id="UP000057181"/>
    </source>
</evidence>
<dbReference type="Gene3D" id="3.40.50.1820">
    <property type="entry name" value="alpha/beta hydrolase"/>
    <property type="match status" value="1"/>
</dbReference>
<dbReference type="GO" id="GO:0016787">
    <property type="term" value="F:hydrolase activity"/>
    <property type="evidence" value="ECO:0007669"/>
    <property type="project" value="UniProtKB-KW"/>
</dbReference>
<dbReference type="PANTHER" id="PTHR43798:SF33">
    <property type="entry name" value="HYDROLASE, PUTATIVE (AFU_ORTHOLOGUE AFUA_2G14860)-RELATED"/>
    <property type="match status" value="1"/>
</dbReference>
<organism evidence="2 4">
    <name type="scientific">Kocuria flava</name>
    <dbReference type="NCBI Taxonomy" id="446860"/>
    <lineage>
        <taxon>Bacteria</taxon>
        <taxon>Bacillati</taxon>
        <taxon>Actinomycetota</taxon>
        <taxon>Actinomycetes</taxon>
        <taxon>Micrococcales</taxon>
        <taxon>Micrococcaceae</taxon>
        <taxon>Kocuria</taxon>
    </lineage>
</organism>
<evidence type="ECO:0000313" key="2">
    <source>
        <dbReference type="EMBL" id="ALU41347.1"/>
    </source>
</evidence>
<feature type="domain" description="AB hydrolase-1" evidence="1">
    <location>
        <begin position="36"/>
        <end position="258"/>
    </location>
</feature>